<dbReference type="InterPro" id="IPR030395">
    <property type="entry name" value="GP_PDE_dom"/>
</dbReference>
<organism evidence="3 4">
    <name type="scientific">Corallococcus exercitus</name>
    <dbReference type="NCBI Taxonomy" id="2316736"/>
    <lineage>
        <taxon>Bacteria</taxon>
        <taxon>Pseudomonadati</taxon>
        <taxon>Myxococcota</taxon>
        <taxon>Myxococcia</taxon>
        <taxon>Myxococcales</taxon>
        <taxon>Cystobacterineae</taxon>
        <taxon>Myxococcaceae</taxon>
        <taxon>Corallococcus</taxon>
    </lineage>
</organism>
<reference evidence="3 4" key="1">
    <citation type="submission" date="2020-05" db="EMBL/GenBank/DDBJ databases">
        <authorList>
            <person name="Whitworth D."/>
        </authorList>
    </citation>
    <scope>NUCLEOTIDE SEQUENCE [LARGE SCALE GENOMIC DNA]</scope>
    <source>
        <strain evidence="3 4">CA046A</strain>
    </source>
</reference>
<dbReference type="PANTHER" id="PTHR46211:SF14">
    <property type="entry name" value="GLYCEROPHOSPHODIESTER PHOSPHODIESTERASE"/>
    <property type="match status" value="1"/>
</dbReference>
<proteinExistence type="predicted"/>
<feature type="signal peptide" evidence="1">
    <location>
        <begin position="1"/>
        <end position="23"/>
    </location>
</feature>
<gene>
    <name evidence="3" type="ORF">HNS30_26040</name>
</gene>
<feature type="chain" id="PRO_5030972561" description="GP-PDE domain-containing protein" evidence="1">
    <location>
        <begin position="24"/>
        <end position="368"/>
    </location>
</feature>
<dbReference type="EMBL" id="JABFJW010000237">
    <property type="protein sequence ID" value="NOK12509.1"/>
    <property type="molecule type" value="Genomic_DNA"/>
</dbReference>
<evidence type="ECO:0000259" key="2">
    <source>
        <dbReference type="PROSITE" id="PS51704"/>
    </source>
</evidence>
<comment type="caution">
    <text evidence="3">The sequence shown here is derived from an EMBL/GenBank/DDBJ whole genome shotgun (WGS) entry which is preliminary data.</text>
</comment>
<name>A0A7Y4JWQ8_9BACT</name>
<dbReference type="PANTHER" id="PTHR46211">
    <property type="entry name" value="GLYCEROPHOSPHORYL DIESTER PHOSPHODIESTERASE"/>
    <property type="match status" value="1"/>
</dbReference>
<dbReference type="Gene3D" id="3.20.20.190">
    <property type="entry name" value="Phosphatidylinositol (PI) phosphodiesterase"/>
    <property type="match status" value="2"/>
</dbReference>
<dbReference type="GO" id="GO:0006629">
    <property type="term" value="P:lipid metabolic process"/>
    <property type="evidence" value="ECO:0007669"/>
    <property type="project" value="InterPro"/>
</dbReference>
<feature type="domain" description="GP-PDE" evidence="2">
    <location>
        <begin position="142"/>
        <end position="368"/>
    </location>
</feature>
<evidence type="ECO:0000313" key="3">
    <source>
        <dbReference type="EMBL" id="NOK12509.1"/>
    </source>
</evidence>
<dbReference type="PROSITE" id="PS51257">
    <property type="entry name" value="PROKAR_LIPOPROTEIN"/>
    <property type="match status" value="1"/>
</dbReference>
<sequence length="368" mass="39663">MALSPRWFPRRAFAVLLACLACACTRTGRPPRTPADDPTVRLMDTLRAHASGRAPVCAPDARLLQPGGGVDLERLREAGHPVIVWTVNDVPTMQALLQRGVDGIISDRPDLLARAVRDFDANGDGTPGDLLDADGLIDPKRFDAQGHRGARSLRPENTLPAFEAALDFHMTTLELDTVLTADGVPVLSHDPDLSPAKCRHADGSPLPAPVPIATLTVARLQTAFVCDRLLADRPEQTNDRARSPEAVAFAARAGLPDPYSVPTLRQVFAFAADQADAAHEARDPLRARNARRVRFNVELKRPSPKTDVAPAHGDAVAQVIQDAGLVQRADVQSFDLRAVRSMQEHHPGPRAVLLLRTPPTAADARAAE</sequence>
<accession>A0A7Y4JWQ8</accession>
<keyword evidence="1" id="KW-0732">Signal</keyword>
<dbReference type="GO" id="GO:0008081">
    <property type="term" value="F:phosphoric diester hydrolase activity"/>
    <property type="evidence" value="ECO:0007669"/>
    <property type="project" value="InterPro"/>
</dbReference>
<evidence type="ECO:0000256" key="1">
    <source>
        <dbReference type="SAM" id="SignalP"/>
    </source>
</evidence>
<feature type="domain" description="GP-PDE" evidence="2">
    <location>
        <begin position="1"/>
        <end position="116"/>
    </location>
</feature>
<dbReference type="PROSITE" id="PS51704">
    <property type="entry name" value="GP_PDE"/>
    <property type="match status" value="2"/>
</dbReference>
<dbReference type="RefSeq" id="WP_171419245.1">
    <property type="nucleotide sequence ID" value="NZ_JABFJW010000237.1"/>
</dbReference>
<dbReference type="InterPro" id="IPR017946">
    <property type="entry name" value="PLC-like_Pdiesterase_TIM-brl"/>
</dbReference>
<evidence type="ECO:0000313" key="4">
    <source>
        <dbReference type="Proteomes" id="UP000528460"/>
    </source>
</evidence>
<dbReference type="Pfam" id="PF03009">
    <property type="entry name" value="GDPD"/>
    <property type="match status" value="2"/>
</dbReference>
<dbReference type="SUPFAM" id="SSF51695">
    <property type="entry name" value="PLC-like phosphodiesterases"/>
    <property type="match status" value="2"/>
</dbReference>
<dbReference type="AlphaFoldDB" id="A0A7Y4JWQ8"/>
<dbReference type="Proteomes" id="UP000528460">
    <property type="component" value="Unassembled WGS sequence"/>
</dbReference>
<protein>
    <recommendedName>
        <fullName evidence="2">GP-PDE domain-containing protein</fullName>
    </recommendedName>
</protein>